<sequence length="881" mass="103461">MIKLKFNPPIVPKRYLDRVELVNKLEDSRSLPLLLVVAPTGYGKSLLISNWIYSLNLKFLWLSLDDEFNNLQVFFEYLITGIKKVFPKDSALLYRNFSQSKFPNFELIKDEVFNFLNEIDKPFKIILDDYFFIKNKEIHNLINEYLKNPVSNVQLIVITRIDPPIITNQLKLYGNMDEIRMNELKFSTNELKKLVQINFPDIKENDLAFKIYENTNGWPLLSQFILTNIPKSKVDNIDSLDLDMHRSNLVNYFNDHIIEYYGSKSILTGFKVASIVGWFSNGLLNYIFDNLSFSLEISSEKLIKISLGNHMLSMTEKKNIKWYRVHHYFQSHFLNNNEEIGELKLEVYSILSKWQETQGDFVKAIDHALNAKEYDRAVNLINRVRKKEVKSNYYWKFQTWKDSFPKHYFEQNISLLFGYLNFLSEIFDIQKMIVIIQDLDELIKNSAEDSDHVYELNIYKAFIEIWINCNPENAIKLLNTKIADFESNQILYYKHCFYESVAYQMSGRGEKGIEKLNERIALIHNNWIQRNHLEAIKIFLHLFKGDLYEARKIADIYRSNLIELDDDYSFLWANYLAGNIAFQLGEYRTALELFRQVASQKSIIQNRIMIDSFIAKSILERYFGFFDKQQDTLDQLKDLIQKTRNNLFSDLPESTENRSELSENNSEKLLKWAYGYRNEPHPSEFHFLIEVPFLTKLKILVIKGEVEESKAAIDELNQIELILNNYHNSYHLVDILVLKAICCAKIENTEGFVAHLNKALDLSVKNGMKRPYIELAQPLEPYFLLYKDNIRHSWWISNLFSSDSQSGSIGTDNSMINQPDLENNFSVRELEIIRAIQDGLRNKEIADSFNISTETVKSHLKNIFKKSGVHSRVELIKTFSK</sequence>
<dbReference type="InterPro" id="IPR000792">
    <property type="entry name" value="Tscrpt_reg_LuxR_C"/>
</dbReference>
<keyword evidence="3" id="KW-0804">Transcription</keyword>
<dbReference type="CDD" id="cd06170">
    <property type="entry name" value="LuxR_C_like"/>
    <property type="match status" value="1"/>
</dbReference>
<dbReference type="InterPro" id="IPR036388">
    <property type="entry name" value="WH-like_DNA-bd_sf"/>
</dbReference>
<dbReference type="PROSITE" id="PS00622">
    <property type="entry name" value="HTH_LUXR_1"/>
    <property type="match status" value="1"/>
</dbReference>
<name>A0ABT3RS36_9BACT</name>
<dbReference type="PROSITE" id="PS50043">
    <property type="entry name" value="HTH_LUXR_2"/>
    <property type="match status" value="1"/>
</dbReference>
<proteinExistence type="predicted"/>
<evidence type="ECO:0000259" key="4">
    <source>
        <dbReference type="PROSITE" id="PS50043"/>
    </source>
</evidence>
<dbReference type="EMBL" id="JAPFQN010000005">
    <property type="protein sequence ID" value="MCX2744159.1"/>
    <property type="molecule type" value="Genomic_DNA"/>
</dbReference>
<dbReference type="Proteomes" id="UP001209885">
    <property type="component" value="Unassembled WGS sequence"/>
</dbReference>
<reference evidence="5 6" key="1">
    <citation type="submission" date="2022-11" db="EMBL/GenBank/DDBJ databases">
        <title>The characterization of three novel Bacteroidetes species and genomic analysis of their roles in tidal elemental geochemical cycles.</title>
        <authorList>
            <person name="Ma K."/>
        </authorList>
    </citation>
    <scope>NUCLEOTIDE SEQUENCE [LARGE SCALE GENOMIC DNA]</scope>
    <source>
        <strain evidence="5 6">M17</strain>
    </source>
</reference>
<evidence type="ECO:0000256" key="3">
    <source>
        <dbReference type="ARBA" id="ARBA00023163"/>
    </source>
</evidence>
<gene>
    <name evidence="5" type="ORF">OO013_09795</name>
</gene>
<dbReference type="Gene3D" id="1.10.10.10">
    <property type="entry name" value="Winged helix-like DNA-binding domain superfamily/Winged helix DNA-binding domain"/>
    <property type="match status" value="1"/>
</dbReference>
<accession>A0ABT3RS36</accession>
<evidence type="ECO:0000313" key="6">
    <source>
        <dbReference type="Proteomes" id="UP001209885"/>
    </source>
</evidence>
<dbReference type="RefSeq" id="WP_266056625.1">
    <property type="nucleotide sequence ID" value="NZ_JAPFQN010000005.1"/>
</dbReference>
<comment type="caution">
    <text evidence="5">The sequence shown here is derived from an EMBL/GenBank/DDBJ whole genome shotgun (WGS) entry which is preliminary data.</text>
</comment>
<dbReference type="SUPFAM" id="SSF46894">
    <property type="entry name" value="C-terminal effector domain of the bipartite response regulators"/>
    <property type="match status" value="1"/>
</dbReference>
<protein>
    <submittedName>
        <fullName evidence="5">LuxR C-terminal-related transcriptional regulator</fullName>
    </submittedName>
</protein>
<evidence type="ECO:0000313" key="5">
    <source>
        <dbReference type="EMBL" id="MCX2744159.1"/>
    </source>
</evidence>
<organism evidence="5 6">
    <name type="scientific">Mangrovivirga halotolerans</name>
    <dbReference type="NCBI Taxonomy" id="2993936"/>
    <lineage>
        <taxon>Bacteria</taxon>
        <taxon>Pseudomonadati</taxon>
        <taxon>Bacteroidota</taxon>
        <taxon>Cytophagia</taxon>
        <taxon>Cytophagales</taxon>
        <taxon>Mangrovivirgaceae</taxon>
        <taxon>Mangrovivirga</taxon>
    </lineage>
</organism>
<dbReference type="PANTHER" id="PTHR44688:SF16">
    <property type="entry name" value="DNA-BINDING TRANSCRIPTIONAL ACTIVATOR DEVR_DOSR"/>
    <property type="match status" value="1"/>
</dbReference>
<dbReference type="Gene3D" id="3.40.50.300">
    <property type="entry name" value="P-loop containing nucleotide triphosphate hydrolases"/>
    <property type="match status" value="1"/>
</dbReference>
<dbReference type="Pfam" id="PF00196">
    <property type="entry name" value="GerE"/>
    <property type="match status" value="1"/>
</dbReference>
<keyword evidence="2" id="KW-0238">DNA-binding</keyword>
<keyword evidence="1" id="KW-0805">Transcription regulation</keyword>
<dbReference type="PANTHER" id="PTHR44688">
    <property type="entry name" value="DNA-BINDING TRANSCRIPTIONAL ACTIVATOR DEVR_DOSR"/>
    <property type="match status" value="1"/>
</dbReference>
<dbReference type="PRINTS" id="PR00038">
    <property type="entry name" value="HTHLUXR"/>
</dbReference>
<dbReference type="SUPFAM" id="SSF52540">
    <property type="entry name" value="P-loop containing nucleoside triphosphate hydrolases"/>
    <property type="match status" value="1"/>
</dbReference>
<keyword evidence="6" id="KW-1185">Reference proteome</keyword>
<dbReference type="SMART" id="SM00421">
    <property type="entry name" value="HTH_LUXR"/>
    <property type="match status" value="1"/>
</dbReference>
<dbReference type="InterPro" id="IPR016032">
    <property type="entry name" value="Sig_transdc_resp-reg_C-effctor"/>
</dbReference>
<feature type="domain" description="HTH luxR-type" evidence="4">
    <location>
        <begin position="818"/>
        <end position="881"/>
    </location>
</feature>
<evidence type="ECO:0000256" key="2">
    <source>
        <dbReference type="ARBA" id="ARBA00023125"/>
    </source>
</evidence>
<evidence type="ECO:0000256" key="1">
    <source>
        <dbReference type="ARBA" id="ARBA00023015"/>
    </source>
</evidence>
<dbReference type="InterPro" id="IPR027417">
    <property type="entry name" value="P-loop_NTPase"/>
</dbReference>